<proteinExistence type="predicted"/>
<accession>A0A081NZY4</accession>
<evidence type="ECO:0000256" key="3">
    <source>
        <dbReference type="ARBA" id="ARBA00023180"/>
    </source>
</evidence>
<protein>
    <submittedName>
        <fullName evidence="5">Capsular biosynthesis protein</fullName>
    </submittedName>
</protein>
<sequence>MYAIPDQVYAKTIDWVMDRAAFDRSLMPEFYKIIYPGEKLHLEAPGGFDPPRWASECHFDPAFVAVVPNGRVMTGNGYVVTSNNKRLLDVELYCPDHGGMLLPPPVCIAETVATLIWGWNMPEKGIFTQAVYGHWFYDILPRIHLLEQSGIPIDKYLVGMLHHPFQYESLGMLGFPMDKLVQVDHSDFHLKASNLVVPAVPLMVGKSPRWAYQFLRRRLGERLPVAKVGGYERIYVSRQDAAARFVVNEDEVMRVLSEKGFTKIVPTPLSMWDKIAIYSSASVVVAPFGSSNINITFCPPGAKLIELSPRTVVDNYFWKICHHAGIDYYEVVCDIEYPPKPAVGADNIVVDIDKLLNVLKLAGI</sequence>
<evidence type="ECO:0000256" key="1">
    <source>
        <dbReference type="ARBA" id="ARBA00022676"/>
    </source>
</evidence>
<dbReference type="Pfam" id="PF04577">
    <property type="entry name" value="Glyco_transf_61"/>
    <property type="match status" value="1"/>
</dbReference>
<keyword evidence="2" id="KW-0808">Transferase</keyword>
<dbReference type="GO" id="GO:0016757">
    <property type="term" value="F:glycosyltransferase activity"/>
    <property type="evidence" value="ECO:0007669"/>
    <property type="project" value="UniProtKB-KW"/>
</dbReference>
<dbReference type="InterPro" id="IPR049625">
    <property type="entry name" value="Glyco_transf_61_cat"/>
</dbReference>
<comment type="caution">
    <text evidence="5">The sequence shown here is derived from an EMBL/GenBank/DDBJ whole genome shotgun (WGS) entry which is preliminary data.</text>
</comment>
<dbReference type="InterPro" id="IPR007657">
    <property type="entry name" value="Glycosyltransferase_61"/>
</dbReference>
<evidence type="ECO:0000313" key="6">
    <source>
        <dbReference type="Proteomes" id="UP000028123"/>
    </source>
</evidence>
<feature type="domain" description="Glycosyltransferase 61 catalytic" evidence="4">
    <location>
        <begin position="132"/>
        <end position="305"/>
    </location>
</feature>
<dbReference type="EMBL" id="JNVM01000017">
    <property type="protein sequence ID" value="KEQ24007.1"/>
    <property type="molecule type" value="Genomic_DNA"/>
</dbReference>
<name>A0A081NZY4_9BACL</name>
<keyword evidence="1" id="KW-0328">Glycosyltransferase</keyword>
<evidence type="ECO:0000313" key="5">
    <source>
        <dbReference type="EMBL" id="KEQ24007.1"/>
    </source>
</evidence>
<gene>
    <name evidence="5" type="ORF">ET33_09830</name>
</gene>
<dbReference type="Proteomes" id="UP000028123">
    <property type="component" value="Unassembled WGS sequence"/>
</dbReference>
<keyword evidence="6" id="KW-1185">Reference proteome</keyword>
<reference evidence="5 6" key="1">
    <citation type="submission" date="2014-06" db="EMBL/GenBank/DDBJ databases">
        <title>Draft genome sequence of Paenibacillus sp. MSt1.</title>
        <authorList>
            <person name="Aw Y.K."/>
            <person name="Ong K.S."/>
            <person name="Gan H.M."/>
            <person name="Lee S.M."/>
        </authorList>
    </citation>
    <scope>NUCLEOTIDE SEQUENCE [LARGE SCALE GENOMIC DNA]</scope>
    <source>
        <strain evidence="5 6">MSt1</strain>
    </source>
</reference>
<dbReference type="RefSeq" id="WP_036686085.1">
    <property type="nucleotide sequence ID" value="NZ_JNVM01000017.1"/>
</dbReference>
<organism evidence="5 6">
    <name type="scientific">Paenibacillus tyrfis</name>
    <dbReference type="NCBI Taxonomy" id="1501230"/>
    <lineage>
        <taxon>Bacteria</taxon>
        <taxon>Bacillati</taxon>
        <taxon>Bacillota</taxon>
        <taxon>Bacilli</taxon>
        <taxon>Bacillales</taxon>
        <taxon>Paenibacillaceae</taxon>
        <taxon>Paenibacillus</taxon>
    </lineage>
</organism>
<dbReference type="OrthoDB" id="182122at2"/>
<evidence type="ECO:0000259" key="4">
    <source>
        <dbReference type="Pfam" id="PF04577"/>
    </source>
</evidence>
<dbReference type="eggNOG" id="COG4421">
    <property type="taxonomic scope" value="Bacteria"/>
</dbReference>
<dbReference type="AlphaFoldDB" id="A0A081NZY4"/>
<keyword evidence="3" id="KW-0325">Glycoprotein</keyword>
<evidence type="ECO:0000256" key="2">
    <source>
        <dbReference type="ARBA" id="ARBA00022679"/>
    </source>
</evidence>
<dbReference type="PANTHER" id="PTHR20961">
    <property type="entry name" value="GLYCOSYLTRANSFERASE"/>
    <property type="match status" value="1"/>
</dbReference>